<keyword evidence="6" id="KW-1185">Reference proteome</keyword>
<dbReference type="EC" id="3.2.1.23" evidence="3"/>
<dbReference type="GO" id="GO:0004565">
    <property type="term" value="F:beta-galactosidase activity"/>
    <property type="evidence" value="ECO:0007669"/>
    <property type="project" value="UniProtKB-EC"/>
</dbReference>
<dbReference type="Pfam" id="PF01301">
    <property type="entry name" value="Glyco_hydro_35"/>
    <property type="match status" value="2"/>
</dbReference>
<dbReference type="InterPro" id="IPR001944">
    <property type="entry name" value="Glycoside_Hdrlase_35"/>
</dbReference>
<dbReference type="InterPro" id="IPR017853">
    <property type="entry name" value="GH"/>
</dbReference>
<reference evidence="5" key="1">
    <citation type="submission" date="2020-05" db="EMBL/GenBank/DDBJ databases">
        <title>WGS assembly of Panicum virgatum.</title>
        <authorList>
            <person name="Lovell J.T."/>
            <person name="Jenkins J."/>
            <person name="Shu S."/>
            <person name="Juenger T.E."/>
            <person name="Schmutz J."/>
        </authorList>
    </citation>
    <scope>NUCLEOTIDE SEQUENCE</scope>
    <source>
        <strain evidence="5">AP13</strain>
    </source>
</reference>
<dbReference type="EMBL" id="CM029046">
    <property type="protein sequence ID" value="KAG2589164.1"/>
    <property type="molecule type" value="Genomic_DNA"/>
</dbReference>
<protein>
    <recommendedName>
        <fullName evidence="3">beta-galactosidase</fullName>
        <ecNumber evidence="3">3.2.1.23</ecNumber>
    </recommendedName>
</protein>
<dbReference type="PRINTS" id="PR00742">
    <property type="entry name" value="GLHYDRLASE35"/>
</dbReference>
<dbReference type="GO" id="GO:0005975">
    <property type="term" value="P:carbohydrate metabolic process"/>
    <property type="evidence" value="ECO:0007669"/>
    <property type="project" value="InterPro"/>
</dbReference>
<gene>
    <name evidence="5" type="ORF">PVAP13_5NG388986</name>
</gene>
<evidence type="ECO:0000256" key="3">
    <source>
        <dbReference type="ARBA" id="ARBA00012756"/>
    </source>
</evidence>
<dbReference type="PANTHER" id="PTHR23421">
    <property type="entry name" value="BETA-GALACTOSIDASE RELATED"/>
    <property type="match status" value="1"/>
</dbReference>
<comment type="similarity">
    <text evidence="2">Belongs to the glycosyl hydrolase 35 family.</text>
</comment>
<comment type="caution">
    <text evidence="5">The sequence shown here is derived from an EMBL/GenBank/DDBJ whole genome shotgun (WGS) entry which is preliminary data.</text>
</comment>
<dbReference type="AlphaFoldDB" id="A0A8T0RUL4"/>
<feature type="domain" description="Glycoside hydrolase 35 catalytic" evidence="4">
    <location>
        <begin position="1"/>
        <end position="91"/>
    </location>
</feature>
<evidence type="ECO:0000313" key="6">
    <source>
        <dbReference type="Proteomes" id="UP000823388"/>
    </source>
</evidence>
<dbReference type="Proteomes" id="UP000823388">
    <property type="component" value="Chromosome 5N"/>
</dbReference>
<organism evidence="5 6">
    <name type="scientific">Panicum virgatum</name>
    <name type="common">Blackwell switchgrass</name>
    <dbReference type="NCBI Taxonomy" id="38727"/>
    <lineage>
        <taxon>Eukaryota</taxon>
        <taxon>Viridiplantae</taxon>
        <taxon>Streptophyta</taxon>
        <taxon>Embryophyta</taxon>
        <taxon>Tracheophyta</taxon>
        <taxon>Spermatophyta</taxon>
        <taxon>Magnoliopsida</taxon>
        <taxon>Liliopsida</taxon>
        <taxon>Poales</taxon>
        <taxon>Poaceae</taxon>
        <taxon>PACMAD clade</taxon>
        <taxon>Panicoideae</taxon>
        <taxon>Panicodae</taxon>
        <taxon>Paniceae</taxon>
        <taxon>Panicinae</taxon>
        <taxon>Panicum</taxon>
        <taxon>Panicum sect. Hiantes</taxon>
    </lineage>
</organism>
<evidence type="ECO:0000259" key="4">
    <source>
        <dbReference type="Pfam" id="PF01301"/>
    </source>
</evidence>
<name>A0A8T0RUL4_PANVG</name>
<evidence type="ECO:0000256" key="2">
    <source>
        <dbReference type="ARBA" id="ARBA00009809"/>
    </source>
</evidence>
<comment type="catalytic activity">
    <reaction evidence="1">
        <text>Hydrolysis of terminal non-reducing beta-D-galactose residues in beta-D-galactosides.</text>
        <dbReference type="EC" id="3.2.1.23"/>
    </reaction>
</comment>
<dbReference type="SUPFAM" id="SSF51445">
    <property type="entry name" value="(Trans)glycosidases"/>
    <property type="match status" value="1"/>
</dbReference>
<dbReference type="Gene3D" id="3.20.20.80">
    <property type="entry name" value="Glycosidases"/>
    <property type="match status" value="2"/>
</dbReference>
<dbReference type="InterPro" id="IPR031330">
    <property type="entry name" value="Gly_Hdrlase_35_cat"/>
</dbReference>
<evidence type="ECO:0000256" key="1">
    <source>
        <dbReference type="ARBA" id="ARBA00001412"/>
    </source>
</evidence>
<proteinExistence type="inferred from homology"/>
<feature type="domain" description="Glycoside hydrolase 35 catalytic" evidence="4">
    <location>
        <begin position="93"/>
        <end position="190"/>
    </location>
</feature>
<evidence type="ECO:0000313" key="5">
    <source>
        <dbReference type="EMBL" id="KAG2589164.1"/>
    </source>
</evidence>
<sequence length="190" mass="22459">MWPGLIRKAKEGGLNTIETYVFWNGHEPRRRQYNFEGNYDIVRFFKEIQHAGMYAILRIGPYICGEWNYGGLPAWLRNIPGMQFRLHNDPFEIENEYGNIMGELNNNQSASQYIHWCADMANKQKVGVPWIMCQQNHHVPHNVINTCNGFYCHDWLPNRTGIPKIWTENWTGWFKAWDKPDFHRSAEDIA</sequence>
<accession>A0A8T0RUL4</accession>